<dbReference type="Pfam" id="PF12770">
    <property type="entry name" value="CHAT"/>
    <property type="match status" value="1"/>
</dbReference>
<comment type="caution">
    <text evidence="2">The sequence shown here is derived from an EMBL/GenBank/DDBJ whole genome shotgun (WGS) entry which is preliminary data.</text>
</comment>
<protein>
    <recommendedName>
        <fullName evidence="1">CHAT domain-containing protein</fullName>
    </recommendedName>
</protein>
<accession>A0A8H7NPV3</accession>
<feature type="domain" description="CHAT" evidence="1">
    <location>
        <begin position="684"/>
        <end position="944"/>
    </location>
</feature>
<organism evidence="2 3">
    <name type="scientific">Bionectria ochroleuca</name>
    <name type="common">Gliocladium roseum</name>
    <dbReference type="NCBI Taxonomy" id="29856"/>
    <lineage>
        <taxon>Eukaryota</taxon>
        <taxon>Fungi</taxon>
        <taxon>Dikarya</taxon>
        <taxon>Ascomycota</taxon>
        <taxon>Pezizomycotina</taxon>
        <taxon>Sordariomycetes</taxon>
        <taxon>Hypocreomycetidae</taxon>
        <taxon>Hypocreales</taxon>
        <taxon>Bionectriaceae</taxon>
        <taxon>Clonostachys</taxon>
    </lineage>
</organism>
<proteinExistence type="predicted"/>
<reference evidence="2" key="1">
    <citation type="submission" date="2020-10" db="EMBL/GenBank/DDBJ databases">
        <title>High-Quality Genome Resource of Clonostachys rosea strain S41 by Oxford Nanopore Long-Read Sequencing.</title>
        <authorList>
            <person name="Wang H."/>
        </authorList>
    </citation>
    <scope>NUCLEOTIDE SEQUENCE</scope>
    <source>
        <strain evidence="2">S41</strain>
    </source>
</reference>
<name>A0A8H7NPV3_BIOOC</name>
<dbReference type="AlphaFoldDB" id="A0A8H7NPV3"/>
<evidence type="ECO:0000313" key="3">
    <source>
        <dbReference type="Proteomes" id="UP000616885"/>
    </source>
</evidence>
<dbReference type="InterPro" id="IPR024983">
    <property type="entry name" value="CHAT_dom"/>
</dbReference>
<evidence type="ECO:0000259" key="1">
    <source>
        <dbReference type="Pfam" id="PF12770"/>
    </source>
</evidence>
<gene>
    <name evidence="2" type="ORF">IM811_001425</name>
</gene>
<dbReference type="Gene3D" id="1.25.40.10">
    <property type="entry name" value="Tetratricopeptide repeat domain"/>
    <property type="match status" value="1"/>
</dbReference>
<evidence type="ECO:0000313" key="2">
    <source>
        <dbReference type="EMBL" id="KAF9759731.1"/>
    </source>
</evidence>
<dbReference type="EMBL" id="JADCTT010000001">
    <property type="protein sequence ID" value="KAF9759731.1"/>
    <property type="molecule type" value="Genomic_DNA"/>
</dbReference>
<dbReference type="InterPro" id="IPR011990">
    <property type="entry name" value="TPR-like_helical_dom_sf"/>
</dbReference>
<dbReference type="SUPFAM" id="SSF48452">
    <property type="entry name" value="TPR-like"/>
    <property type="match status" value="1"/>
</dbReference>
<dbReference type="Proteomes" id="UP000616885">
    <property type="component" value="Unassembled WGS sequence"/>
</dbReference>
<sequence length="1014" mass="113951">MEGPEYIGANLRYTRSAYGALFYVSFPLGDEPRALALGQNTKRSDIDQEIDKLRHWLETASPDHAQRASHLHTLGITLIEKFHLTTSFDAIDSAIEYLQEAIDLAPFESPTRLLQYLCLATAYQVRCERNMNTADIDRAIKLCREATYITGTTHHLRGLQMKILGDAYRMRINCSGEVADVNESIRIYKEGLDLDLPSNIIRVDLTHALGLGYQARYQVTATMLDMDTSLQLLQEACDATAGAYQIKNSRRRDLALGHQIKYLRNEDPLEIIKAITLFQECVDHTPTGDPTLAACYANLGTAYALKRRKVGSFKDLERSIESLQNAVEISKVEDPNGSSILGELGMAYQDKLFETKLLSDIDAAIETWQRAIDSSNTTKQQATQLQWKSRAVLERFHKTNSVTDIDQSILLLQRSLENTLPEDKPRAVRLFELGNRYKHKYRNTRAKEDLTTGTTHLRTVIQDPSIDVYAKILAGEDAMDFFALAEDWMQGYEVAASLIKLIPPLIPRFLETFDVQYVLRDIEGVACEAASMALYAGKEPSVALQFLKIGRDVIATSIEDLRGEVGILEEKYPDLANQFLTQRAALDIPATEDSVPDQRYKRGNVFENLVDKIRQLPGLKDFLREPSEEALKLAASEHPIVVINVSRYRSDAIIISHDQILSMALADLSFEKLKAQSRHSPVVLSWLWDIAMKPILDFLGFTKTPISDKDWPRICWISTGPLSGFPLHAAGYHNDESSEAVIERVMSSYSSSVKAIINGRHDTKITREITRDRSLLVAMENTPGATRLPFATREVNMLHKLHISMSLDPIIGKNKTDILSQLPHCKIFHFAGHGFTDSQDPSRSHLLLEDDGKSDTLEVGKLLSLNIRQSQPFLAYLSACGTGQIKNNTFLDESIHLINGFRLAGFRHVIGTLWEVSDETCVDMAKDTYEGIRDGGMSDDSVCRGLHMASRALRKKCLSILISRKERQASKDQVRDAGSTGGIQEERASERDVLLCEEDDSVRFHWVPYVHFGV</sequence>